<dbReference type="InterPro" id="IPR036291">
    <property type="entry name" value="NAD(P)-bd_dom_sf"/>
</dbReference>
<gene>
    <name evidence="2" type="ORF">BU24DRAFT_423743</name>
</gene>
<dbReference type="InterPro" id="IPR023401">
    <property type="entry name" value="ODC_N"/>
</dbReference>
<dbReference type="GO" id="GO:0005737">
    <property type="term" value="C:cytoplasm"/>
    <property type="evidence" value="ECO:0007669"/>
    <property type="project" value="TreeGrafter"/>
</dbReference>
<dbReference type="PANTHER" id="PTHR13812">
    <property type="entry name" value="KETIMINE REDUCTASE MU-CRYSTALLIN"/>
    <property type="match status" value="1"/>
</dbReference>
<dbReference type="GeneID" id="54285725"/>
<organism evidence="2 3">
    <name type="scientific">Aaosphaeria arxii CBS 175.79</name>
    <dbReference type="NCBI Taxonomy" id="1450172"/>
    <lineage>
        <taxon>Eukaryota</taxon>
        <taxon>Fungi</taxon>
        <taxon>Dikarya</taxon>
        <taxon>Ascomycota</taxon>
        <taxon>Pezizomycotina</taxon>
        <taxon>Dothideomycetes</taxon>
        <taxon>Pleosporomycetidae</taxon>
        <taxon>Pleosporales</taxon>
        <taxon>Pleosporales incertae sedis</taxon>
        <taxon>Aaosphaeria</taxon>
    </lineage>
</organism>
<evidence type="ECO:0000256" key="1">
    <source>
        <dbReference type="ARBA" id="ARBA00008903"/>
    </source>
</evidence>
<sequence length="365" mass="38711">MSFSVISNTAVKSLLSGLTRTDVLAIQSTLNRTFVEYSVNNEAAYQPHRASVTRPDGSTTLFMPATSSTSVGSKIIGIPPATAKGKTLAGVLVLCDTEGNPRGILNASEVTGFRTALGSMTLLPRRERVSNVVVFGAGKQAFWHARLALLLRGSDVKSMTVVNRSAQRSEELVEQLRPFTSEVGASLAALNASDQGYDRSLKELVGAADVIFCTTPATSPLFPASYLDQAVERGEGPYIGAIGSYKPEMKELDPGLFQNVVTSKTGCHPKGGSGGVIVVDTKEGAFQEAGEIIQGKIPSENIVEIGELLHIQKNKEAQDPSLDRWLTNGFIIYKSVGMGVMDLAIGEALVNLAQQKGVGESLPAL</sequence>
<dbReference type="InterPro" id="IPR003462">
    <property type="entry name" value="ODC_Mu_crystall"/>
</dbReference>
<evidence type="ECO:0000313" key="2">
    <source>
        <dbReference type="EMBL" id="KAF2014827.1"/>
    </source>
</evidence>
<dbReference type="AlphaFoldDB" id="A0A6A5XPR3"/>
<dbReference type="EMBL" id="ML978070">
    <property type="protein sequence ID" value="KAF2014827.1"/>
    <property type="molecule type" value="Genomic_DNA"/>
</dbReference>
<comment type="similarity">
    <text evidence="1">Belongs to the ornithine cyclodeaminase/mu-crystallin family.</text>
</comment>
<keyword evidence="3" id="KW-1185">Reference proteome</keyword>
<dbReference type="Gene3D" id="3.40.50.720">
    <property type="entry name" value="NAD(P)-binding Rossmann-like Domain"/>
    <property type="match status" value="1"/>
</dbReference>
<dbReference type="SUPFAM" id="SSF51735">
    <property type="entry name" value="NAD(P)-binding Rossmann-fold domains"/>
    <property type="match status" value="1"/>
</dbReference>
<dbReference type="PANTHER" id="PTHR13812:SF19">
    <property type="entry name" value="KETIMINE REDUCTASE MU-CRYSTALLIN"/>
    <property type="match status" value="1"/>
</dbReference>
<dbReference type="OrthoDB" id="41492at2759"/>
<proteinExistence type="inferred from homology"/>
<dbReference type="Pfam" id="PF02423">
    <property type="entry name" value="OCD_Mu_crystall"/>
    <property type="match status" value="1"/>
</dbReference>
<reference evidence="2" key="1">
    <citation type="journal article" date="2020" name="Stud. Mycol.">
        <title>101 Dothideomycetes genomes: a test case for predicting lifestyles and emergence of pathogens.</title>
        <authorList>
            <person name="Haridas S."/>
            <person name="Albert R."/>
            <person name="Binder M."/>
            <person name="Bloem J."/>
            <person name="Labutti K."/>
            <person name="Salamov A."/>
            <person name="Andreopoulos B."/>
            <person name="Baker S."/>
            <person name="Barry K."/>
            <person name="Bills G."/>
            <person name="Bluhm B."/>
            <person name="Cannon C."/>
            <person name="Castanera R."/>
            <person name="Culley D."/>
            <person name="Daum C."/>
            <person name="Ezra D."/>
            <person name="Gonzalez J."/>
            <person name="Henrissat B."/>
            <person name="Kuo A."/>
            <person name="Liang C."/>
            <person name="Lipzen A."/>
            <person name="Lutzoni F."/>
            <person name="Magnuson J."/>
            <person name="Mondo S."/>
            <person name="Nolan M."/>
            <person name="Ohm R."/>
            <person name="Pangilinan J."/>
            <person name="Park H.-J."/>
            <person name="Ramirez L."/>
            <person name="Alfaro M."/>
            <person name="Sun H."/>
            <person name="Tritt A."/>
            <person name="Yoshinaga Y."/>
            <person name="Zwiers L.-H."/>
            <person name="Turgeon B."/>
            <person name="Goodwin S."/>
            <person name="Spatafora J."/>
            <person name="Crous P."/>
            <person name="Grigoriev I."/>
        </authorList>
    </citation>
    <scope>NUCLEOTIDE SEQUENCE</scope>
    <source>
        <strain evidence="2">CBS 175.79</strain>
    </source>
</reference>
<evidence type="ECO:0000313" key="3">
    <source>
        <dbReference type="Proteomes" id="UP000799778"/>
    </source>
</evidence>
<accession>A0A6A5XPR3</accession>
<name>A0A6A5XPR3_9PLEO</name>
<protein>
    <submittedName>
        <fullName evidence="2">Shikimate/quinate 5-dehydrogenase</fullName>
    </submittedName>
</protein>
<dbReference type="Proteomes" id="UP000799778">
    <property type="component" value="Unassembled WGS sequence"/>
</dbReference>
<dbReference type="Gene3D" id="3.30.1780.10">
    <property type="entry name" value="ornithine cyclodeaminase, domain 1"/>
    <property type="match status" value="1"/>
</dbReference>
<dbReference type="RefSeq" id="XP_033383166.1">
    <property type="nucleotide sequence ID" value="XM_033528328.1"/>
</dbReference>